<dbReference type="SUPFAM" id="SSF55347">
    <property type="entry name" value="Glyceraldehyde-3-phosphate dehydrogenase-like, C-terminal domain"/>
    <property type="match status" value="1"/>
</dbReference>
<protein>
    <submittedName>
        <fullName evidence="5">Gfo/Idh/MocA family oxidoreductase</fullName>
    </submittedName>
</protein>
<organism evidence="5 6">
    <name type="scientific">Phragmitibacter flavus</name>
    <dbReference type="NCBI Taxonomy" id="2576071"/>
    <lineage>
        <taxon>Bacteria</taxon>
        <taxon>Pseudomonadati</taxon>
        <taxon>Verrucomicrobiota</taxon>
        <taxon>Verrucomicrobiia</taxon>
        <taxon>Verrucomicrobiales</taxon>
        <taxon>Verrucomicrobiaceae</taxon>
        <taxon>Phragmitibacter</taxon>
    </lineage>
</organism>
<evidence type="ECO:0000259" key="3">
    <source>
        <dbReference type="Pfam" id="PF01408"/>
    </source>
</evidence>
<evidence type="ECO:0000256" key="1">
    <source>
        <dbReference type="ARBA" id="ARBA00023002"/>
    </source>
</evidence>
<dbReference type="AlphaFoldDB" id="A0A5R8KEN0"/>
<keyword evidence="1" id="KW-0560">Oxidoreductase</keyword>
<gene>
    <name evidence="5" type="ORF">FEM03_15075</name>
</gene>
<dbReference type="PANTHER" id="PTHR43818">
    <property type="entry name" value="BCDNA.GH03377"/>
    <property type="match status" value="1"/>
</dbReference>
<dbReference type="Gene3D" id="3.40.50.720">
    <property type="entry name" value="NAD(P)-binding Rossmann-like Domain"/>
    <property type="match status" value="1"/>
</dbReference>
<dbReference type="EMBL" id="VAUV01000010">
    <property type="protein sequence ID" value="TLD70049.1"/>
    <property type="molecule type" value="Genomic_DNA"/>
</dbReference>
<dbReference type="Pfam" id="PF01408">
    <property type="entry name" value="GFO_IDH_MocA"/>
    <property type="match status" value="1"/>
</dbReference>
<dbReference type="InterPro" id="IPR000683">
    <property type="entry name" value="Gfo/Idh/MocA-like_OxRdtase_N"/>
</dbReference>
<dbReference type="Pfam" id="PF02894">
    <property type="entry name" value="GFO_IDH_MocA_C"/>
    <property type="match status" value="1"/>
</dbReference>
<keyword evidence="2" id="KW-0732">Signal</keyword>
<dbReference type="PANTHER" id="PTHR43818:SF11">
    <property type="entry name" value="BCDNA.GH03377"/>
    <property type="match status" value="1"/>
</dbReference>
<keyword evidence="6" id="KW-1185">Reference proteome</keyword>
<name>A0A5R8KEN0_9BACT</name>
<dbReference type="GO" id="GO:0000166">
    <property type="term" value="F:nucleotide binding"/>
    <property type="evidence" value="ECO:0007669"/>
    <property type="project" value="InterPro"/>
</dbReference>
<dbReference type="Gene3D" id="3.30.360.10">
    <property type="entry name" value="Dihydrodipicolinate Reductase, domain 2"/>
    <property type="match status" value="1"/>
</dbReference>
<dbReference type="GO" id="GO:0016491">
    <property type="term" value="F:oxidoreductase activity"/>
    <property type="evidence" value="ECO:0007669"/>
    <property type="project" value="UniProtKB-KW"/>
</dbReference>
<comment type="caution">
    <text evidence="5">The sequence shown here is derived from an EMBL/GenBank/DDBJ whole genome shotgun (WGS) entry which is preliminary data.</text>
</comment>
<reference evidence="5 6" key="1">
    <citation type="submission" date="2019-05" db="EMBL/GenBank/DDBJ databases">
        <title>Verrucobacter flavum gen. nov., sp. nov. a new member of the family Verrucomicrobiaceae.</title>
        <authorList>
            <person name="Szuroczki S."/>
            <person name="Abbaszade G."/>
            <person name="Szabo A."/>
            <person name="Felfoldi T."/>
            <person name="Schumann P."/>
            <person name="Boka K."/>
            <person name="Keki Z."/>
            <person name="Toumi M."/>
            <person name="Toth E."/>
        </authorList>
    </citation>
    <scope>NUCLEOTIDE SEQUENCE [LARGE SCALE GENOMIC DNA]</scope>
    <source>
        <strain evidence="5 6">MG-N-17</strain>
    </source>
</reference>
<evidence type="ECO:0000259" key="4">
    <source>
        <dbReference type="Pfam" id="PF02894"/>
    </source>
</evidence>
<feature type="domain" description="Gfo/Idh/MocA-like oxidoreductase N-terminal" evidence="3">
    <location>
        <begin position="46"/>
        <end position="151"/>
    </location>
</feature>
<sequence>MNRRHFLTTTIASAATFPLHAASSTPMTVAVIGDTKRGAYGHGLDTLWLELPQQTQIVAVSDPDPAGLAKALTRLKVERGFASYQEMLTAIKPDLVAIGPRHIDQHHDMILAATAAGAKGIYLEKPFCRTLLESDAILAACKSSNTKLALAHRNRYHPVLPVIKDLLAKDELGRILEIRTRGKEDKRGGGLDLWVLGSHVLNLAVYFTGAPTACTATVYQDGRPITKADVMEGAEGIGPLAGSQIHARFETHSGIPIFFDSIMEAGSKESGFGVQIIGTKGIIDLRIDEEPLAHLQLGHPFDPTKQPRTWTPITTAGIGKPETIANIRQQVGGHHAPALDLIAAIKENRDPLCSGKEGHTTVEMISAVFESQRQNSARIPFPLTERRNPLSLF</sequence>
<dbReference type="SUPFAM" id="SSF51735">
    <property type="entry name" value="NAD(P)-binding Rossmann-fold domains"/>
    <property type="match status" value="1"/>
</dbReference>
<dbReference type="OrthoDB" id="9792935at2"/>
<dbReference type="InterPro" id="IPR036291">
    <property type="entry name" value="NAD(P)-bd_dom_sf"/>
</dbReference>
<feature type="domain" description="Gfo/Idh/MocA-like oxidoreductase C-terminal" evidence="4">
    <location>
        <begin position="184"/>
        <end position="376"/>
    </location>
</feature>
<evidence type="ECO:0000313" key="6">
    <source>
        <dbReference type="Proteomes" id="UP000306196"/>
    </source>
</evidence>
<feature type="signal peptide" evidence="2">
    <location>
        <begin position="1"/>
        <end position="21"/>
    </location>
</feature>
<proteinExistence type="predicted"/>
<evidence type="ECO:0000256" key="2">
    <source>
        <dbReference type="SAM" id="SignalP"/>
    </source>
</evidence>
<dbReference type="InterPro" id="IPR050463">
    <property type="entry name" value="Gfo/Idh/MocA_oxidrdct_glycsds"/>
</dbReference>
<evidence type="ECO:0000313" key="5">
    <source>
        <dbReference type="EMBL" id="TLD70049.1"/>
    </source>
</evidence>
<dbReference type="RefSeq" id="WP_138087106.1">
    <property type="nucleotide sequence ID" value="NZ_VAUV01000010.1"/>
</dbReference>
<accession>A0A5R8KEN0</accession>
<feature type="chain" id="PRO_5024313740" evidence="2">
    <location>
        <begin position="22"/>
        <end position="393"/>
    </location>
</feature>
<dbReference type="InterPro" id="IPR004104">
    <property type="entry name" value="Gfo/Idh/MocA-like_OxRdtase_C"/>
</dbReference>
<dbReference type="Proteomes" id="UP000306196">
    <property type="component" value="Unassembled WGS sequence"/>
</dbReference>